<comment type="caution">
    <text evidence="2">The sequence shown here is derived from an EMBL/GenBank/DDBJ whole genome shotgun (WGS) entry which is preliminary data.</text>
</comment>
<sequence length="218" mass="24391">MNKNIENLFKKNFWLKLLSLCIAIIIWAYVIGGKKHDVIYTAGLVIHPLPKGYAISNILPNDIHVKLRGSKIALGKLNKEIAFKIDGSSLLSKKNTIVLSGSYLDLPSGIRVISIHPKIIPVMISRVVIRYVKVLPITTGKLQTGYYLQNINVFPQYVKVKGPKDIVGHLSVITTKSIDLSHYKKGELLMVSLRKPTKLVKILYNKKVNVSLAIVRSK</sequence>
<protein>
    <submittedName>
        <fullName evidence="2">YbbR-like domain-containing protein</fullName>
    </submittedName>
</protein>
<dbReference type="InterPro" id="IPR053154">
    <property type="entry name" value="c-di-AMP_regulator"/>
</dbReference>
<dbReference type="InterPro" id="IPR012505">
    <property type="entry name" value="YbbR"/>
</dbReference>
<gene>
    <name evidence="2" type="ORF">EVJ47_05490</name>
</gene>
<dbReference type="Gene3D" id="2.170.120.30">
    <property type="match status" value="1"/>
</dbReference>
<dbReference type="Proteomes" id="UP000320813">
    <property type="component" value="Unassembled WGS sequence"/>
</dbReference>
<dbReference type="AlphaFoldDB" id="A0A519BBF8"/>
<keyword evidence="1" id="KW-1133">Transmembrane helix</keyword>
<evidence type="ECO:0000313" key="3">
    <source>
        <dbReference type="Proteomes" id="UP000320813"/>
    </source>
</evidence>
<dbReference type="Gene3D" id="2.170.120.40">
    <property type="entry name" value="YbbR-like domain"/>
    <property type="match status" value="1"/>
</dbReference>
<feature type="transmembrane region" description="Helical" evidence="1">
    <location>
        <begin position="12"/>
        <end position="30"/>
    </location>
</feature>
<evidence type="ECO:0000313" key="2">
    <source>
        <dbReference type="EMBL" id="RZD14620.1"/>
    </source>
</evidence>
<organism evidence="2 3">
    <name type="scientific">Candidatus Acidulodesulfobacterium ferriphilum</name>
    <dbReference type="NCBI Taxonomy" id="2597223"/>
    <lineage>
        <taxon>Bacteria</taxon>
        <taxon>Deltaproteobacteria</taxon>
        <taxon>Candidatus Acidulodesulfobacterales</taxon>
        <taxon>Candidatus Acidulodesulfobacterium</taxon>
    </lineage>
</organism>
<dbReference type="Pfam" id="PF07949">
    <property type="entry name" value="YbbR"/>
    <property type="match status" value="1"/>
</dbReference>
<dbReference type="PANTHER" id="PTHR37804">
    <property type="entry name" value="CDAA REGULATORY PROTEIN CDAR"/>
    <property type="match status" value="1"/>
</dbReference>
<accession>A0A519BBF8</accession>
<proteinExistence type="predicted"/>
<evidence type="ECO:0000256" key="1">
    <source>
        <dbReference type="SAM" id="Phobius"/>
    </source>
</evidence>
<keyword evidence="1" id="KW-0472">Membrane</keyword>
<reference evidence="2 3" key="1">
    <citation type="submission" date="2019-01" db="EMBL/GenBank/DDBJ databases">
        <title>Insights into ecological role of a new deltaproteobacterial order Candidatus Sinidesulfobacterales (Sva0485) by metagenomics and metatranscriptomics.</title>
        <authorList>
            <person name="Tan S."/>
            <person name="Liu J."/>
            <person name="Fang Y."/>
            <person name="Hedlund B.P."/>
            <person name="Lian Z.H."/>
            <person name="Huang L.Y."/>
            <person name="Li J.T."/>
            <person name="Huang L.N."/>
            <person name="Li W.J."/>
            <person name="Jiang H.C."/>
            <person name="Dong H.L."/>
            <person name="Shu W.S."/>
        </authorList>
    </citation>
    <scope>NUCLEOTIDE SEQUENCE [LARGE SCALE GENOMIC DNA]</scope>
    <source>
        <strain evidence="2">AP3</strain>
    </source>
</reference>
<dbReference type="PANTHER" id="PTHR37804:SF1">
    <property type="entry name" value="CDAA REGULATORY PROTEIN CDAR"/>
    <property type="match status" value="1"/>
</dbReference>
<dbReference type="EMBL" id="SGBD01000002">
    <property type="protein sequence ID" value="RZD14620.1"/>
    <property type="molecule type" value="Genomic_DNA"/>
</dbReference>
<name>A0A519BBF8_9DELT</name>
<keyword evidence="1" id="KW-0812">Transmembrane</keyword>